<name>A0ABT3FJT4_9BACT</name>
<feature type="signal peptide" evidence="1">
    <location>
        <begin position="1"/>
        <end position="19"/>
    </location>
</feature>
<evidence type="ECO:0000256" key="1">
    <source>
        <dbReference type="SAM" id="SignalP"/>
    </source>
</evidence>
<gene>
    <name evidence="2" type="ORF">OKA04_02695</name>
</gene>
<sequence>MTRPHLLAIACCFIVTACASREVPSASTPQGTTLNTTASWETAGTKVTFRAGPHQSTPDGYAHSFSSYGILHTTDEMTVPTAIESALNADYFGDSPESSPTDFIRLFTSASGKTLLIQEEVPNGCAPCTNHILVRLGSNELEHVYLDLPMYSPPREPGQVTMPIFDEPAEVVAITDRTVTYKYSHGGRKTAEISKLPTSKRPTFPG</sequence>
<keyword evidence="1" id="KW-0732">Signal</keyword>
<dbReference type="RefSeq" id="WP_264499577.1">
    <property type="nucleotide sequence ID" value="NZ_JAPDDS010000001.1"/>
</dbReference>
<evidence type="ECO:0008006" key="4">
    <source>
        <dbReference type="Google" id="ProtNLM"/>
    </source>
</evidence>
<organism evidence="2 3">
    <name type="scientific">Luteolibacter flavescens</name>
    <dbReference type="NCBI Taxonomy" id="1859460"/>
    <lineage>
        <taxon>Bacteria</taxon>
        <taxon>Pseudomonadati</taxon>
        <taxon>Verrucomicrobiota</taxon>
        <taxon>Verrucomicrobiia</taxon>
        <taxon>Verrucomicrobiales</taxon>
        <taxon>Verrucomicrobiaceae</taxon>
        <taxon>Luteolibacter</taxon>
    </lineage>
</organism>
<dbReference type="Proteomes" id="UP001207930">
    <property type="component" value="Unassembled WGS sequence"/>
</dbReference>
<dbReference type="EMBL" id="JAPDDS010000001">
    <property type="protein sequence ID" value="MCW1883619.1"/>
    <property type="molecule type" value="Genomic_DNA"/>
</dbReference>
<keyword evidence="3" id="KW-1185">Reference proteome</keyword>
<protein>
    <recommendedName>
        <fullName evidence="4">Lipoprotein</fullName>
    </recommendedName>
</protein>
<dbReference type="PROSITE" id="PS51257">
    <property type="entry name" value="PROKAR_LIPOPROTEIN"/>
    <property type="match status" value="1"/>
</dbReference>
<feature type="chain" id="PRO_5045406517" description="Lipoprotein" evidence="1">
    <location>
        <begin position="20"/>
        <end position="206"/>
    </location>
</feature>
<reference evidence="2 3" key="1">
    <citation type="submission" date="2022-10" db="EMBL/GenBank/DDBJ databases">
        <title>Luteolibacter flavescens strain MCCC 1K03193, whole genome shotgun sequencing project.</title>
        <authorList>
            <person name="Zhao G."/>
            <person name="Shen L."/>
        </authorList>
    </citation>
    <scope>NUCLEOTIDE SEQUENCE [LARGE SCALE GENOMIC DNA]</scope>
    <source>
        <strain evidence="2 3">MCCC 1K03193</strain>
    </source>
</reference>
<proteinExistence type="predicted"/>
<accession>A0ABT3FJT4</accession>
<evidence type="ECO:0000313" key="3">
    <source>
        <dbReference type="Proteomes" id="UP001207930"/>
    </source>
</evidence>
<comment type="caution">
    <text evidence="2">The sequence shown here is derived from an EMBL/GenBank/DDBJ whole genome shotgun (WGS) entry which is preliminary data.</text>
</comment>
<evidence type="ECO:0000313" key="2">
    <source>
        <dbReference type="EMBL" id="MCW1883619.1"/>
    </source>
</evidence>